<dbReference type="AlphaFoldDB" id="A0A3B0T318"/>
<dbReference type="EMBL" id="UOEK01000366">
    <property type="protein sequence ID" value="VAW06729.1"/>
    <property type="molecule type" value="Genomic_DNA"/>
</dbReference>
<evidence type="ECO:0000313" key="1">
    <source>
        <dbReference type="EMBL" id="VAW06729.1"/>
    </source>
</evidence>
<dbReference type="PROSITE" id="PS51257">
    <property type="entry name" value="PROKAR_LIPOPROTEIN"/>
    <property type="match status" value="1"/>
</dbReference>
<proteinExistence type="predicted"/>
<organism evidence="1">
    <name type="scientific">hydrothermal vent metagenome</name>
    <dbReference type="NCBI Taxonomy" id="652676"/>
    <lineage>
        <taxon>unclassified sequences</taxon>
        <taxon>metagenomes</taxon>
        <taxon>ecological metagenomes</taxon>
    </lineage>
</organism>
<name>A0A3B0T318_9ZZZZ</name>
<reference evidence="1" key="1">
    <citation type="submission" date="2018-06" db="EMBL/GenBank/DDBJ databases">
        <authorList>
            <person name="Zhirakovskaya E."/>
        </authorList>
    </citation>
    <scope>NUCLEOTIDE SEQUENCE</scope>
</reference>
<accession>A0A3B0T318</accession>
<protein>
    <submittedName>
        <fullName evidence="1">Uncharacterized protein</fullName>
    </submittedName>
</protein>
<sequence length="194" mass="20541">MLIGRRLAVLVAVMLVAGACSGSTLTANEYFDQIDTLTEELDQSMVDLGATYAADLNTSIDTLRLDRDLSDPAELAGFMSDLTDTAIAKTVVWLDGTEEPLRAFLAGMEDMSPPEDVRVAHDTMITATQNAIAVLPDTTAQVRTVSTAVDLAVVVENSPFAEATSNLQNTCLALQTIAGDKEIDVQLNCGLGSS</sequence>
<gene>
    <name evidence="1" type="ORF">MNBD_ACTINO02-1921</name>
</gene>